<evidence type="ECO:0000313" key="2">
    <source>
        <dbReference type="EMBL" id="KAF1845319.1"/>
    </source>
</evidence>
<name>A0A9P4GHG5_9PLEO</name>
<dbReference type="GeneID" id="63845941"/>
<feature type="compositionally biased region" description="Polar residues" evidence="1">
    <location>
        <begin position="650"/>
        <end position="670"/>
    </location>
</feature>
<feature type="compositionally biased region" description="Polar residues" evidence="1">
    <location>
        <begin position="582"/>
        <end position="598"/>
    </location>
</feature>
<feature type="compositionally biased region" description="Basic and acidic residues" evidence="1">
    <location>
        <begin position="55"/>
        <end position="69"/>
    </location>
</feature>
<feature type="region of interest" description="Disordered" evidence="1">
    <location>
        <begin position="374"/>
        <end position="460"/>
    </location>
</feature>
<sequence length="817" mass="91965">MRRTRSSNKDVNFNIYYSKKVPQQVHFPHRKKTIRRRSTPVRDESKKRQMVFLPEKMRTKSEKTIKDSDSEGEYEEVEERGGDRIDLGADEEDEAEQSLSSVAKERVGKRKIHTMKEEDEEEEKEPVRPTPKRRRGMVAPKHERHARQTEAEHGTPAETEGEGARNHILRRQSTMTQLVNGRRPLPNSEEPEFKPIKRSPRLSWSRKSTNKEKDKQQRTLTQMMPGMPPFEIMSDEDREEALSDLEAQGKDIRAYEHAVAQRLAQQGLHQVQGGGSDEATVGHQARESEQWLMNTVDDQDELQVHPQSMTALVVESVEEVADQDDKGSYQPTQHIDAPITRTTRALRRKNERNQAQPLVDNMLPLSSSIQKSRFSLLSTPEKRRIREIPSSQSPADSPLLTQVSDEKSNRSPLKEQSGNGTRAPETPSKRKQVTFGLPLKPRSSPPILGRFQSTIQDSEEEDEDIIEEDEPSSAQCIGVNMHGRPVGSHTQAMLDQIDQACAHADEHAAWQDRGSSEELSLPTATRSIHEASPELGEQQEQPIVMQQKHILHARPSYRTAHAGIKQEPLHDIETLDLTTELYSTPPFSEPSPQDTFPSTPMVIQDDSSNEEDGPDPMPPSQNRQIHEKMPSSSSKQTSIDLDDEPVQVPRSPSTQAETQQSHSSKAEQQLQNEWLSYSQYLYTRPPQSSSMHVGPDAFSYSATPMHIHPTAAQSSQALGPQLSQATTVDELTPKRNRVQRTMNASVTPHKKASSQVFVSPNKLPPLFIPSSFPSPAKAAIEGWSSPMYGRTQDLTSSQFGATLEDFSIPLPPPLEDE</sequence>
<protein>
    <submittedName>
        <fullName evidence="2">Uncharacterized protein</fullName>
    </submittedName>
</protein>
<feature type="compositionally biased region" description="Polar residues" evidence="1">
    <location>
        <begin position="389"/>
        <end position="403"/>
    </location>
</feature>
<dbReference type="OrthoDB" id="73788at2759"/>
<comment type="caution">
    <text evidence="2">The sequence shown here is derived from an EMBL/GenBank/DDBJ whole genome shotgun (WGS) entry which is preliminary data.</text>
</comment>
<evidence type="ECO:0000256" key="1">
    <source>
        <dbReference type="SAM" id="MobiDB-lite"/>
    </source>
</evidence>
<reference evidence="2" key="1">
    <citation type="submission" date="2020-01" db="EMBL/GenBank/DDBJ databases">
        <authorList>
            <consortium name="DOE Joint Genome Institute"/>
            <person name="Haridas S."/>
            <person name="Albert R."/>
            <person name="Binder M."/>
            <person name="Bloem J."/>
            <person name="Labutti K."/>
            <person name="Salamov A."/>
            <person name="Andreopoulos B."/>
            <person name="Baker S.E."/>
            <person name="Barry K."/>
            <person name="Bills G."/>
            <person name="Bluhm B.H."/>
            <person name="Cannon C."/>
            <person name="Castanera R."/>
            <person name="Culley D.E."/>
            <person name="Daum C."/>
            <person name="Ezra D."/>
            <person name="Gonzalez J.B."/>
            <person name="Henrissat B."/>
            <person name="Kuo A."/>
            <person name="Liang C."/>
            <person name="Lipzen A."/>
            <person name="Lutzoni F."/>
            <person name="Magnuson J."/>
            <person name="Mondo S."/>
            <person name="Nolan M."/>
            <person name="Ohm R."/>
            <person name="Pangilinan J."/>
            <person name="Park H.-J."/>
            <person name="Ramirez L."/>
            <person name="Alfaro M."/>
            <person name="Sun H."/>
            <person name="Tritt A."/>
            <person name="Yoshinaga Y."/>
            <person name="Zwiers L.-H."/>
            <person name="Turgeon B.G."/>
            <person name="Goodwin S.B."/>
            <person name="Spatafora J.W."/>
            <person name="Crous P.W."/>
            <person name="Grigoriev I.V."/>
        </authorList>
    </citation>
    <scope>NUCLEOTIDE SEQUENCE</scope>
    <source>
        <strain evidence="2">CBS 394.84</strain>
    </source>
</reference>
<feature type="compositionally biased region" description="Basic and acidic residues" evidence="1">
    <location>
        <begin position="404"/>
        <end position="413"/>
    </location>
</feature>
<dbReference type="EMBL" id="ML976616">
    <property type="protein sequence ID" value="KAF1845319.1"/>
    <property type="molecule type" value="Genomic_DNA"/>
</dbReference>
<feature type="compositionally biased region" description="Polar residues" evidence="1">
    <location>
        <begin position="630"/>
        <end position="639"/>
    </location>
</feature>
<feature type="region of interest" description="Disordered" evidence="1">
    <location>
        <begin position="582"/>
        <end position="670"/>
    </location>
</feature>
<keyword evidence="3" id="KW-1185">Reference proteome</keyword>
<organism evidence="2 3">
    <name type="scientific">Cucurbitaria berberidis CBS 394.84</name>
    <dbReference type="NCBI Taxonomy" id="1168544"/>
    <lineage>
        <taxon>Eukaryota</taxon>
        <taxon>Fungi</taxon>
        <taxon>Dikarya</taxon>
        <taxon>Ascomycota</taxon>
        <taxon>Pezizomycotina</taxon>
        <taxon>Dothideomycetes</taxon>
        <taxon>Pleosporomycetidae</taxon>
        <taxon>Pleosporales</taxon>
        <taxon>Pleosporineae</taxon>
        <taxon>Cucurbitariaceae</taxon>
        <taxon>Cucurbitaria</taxon>
    </lineage>
</organism>
<dbReference type="AlphaFoldDB" id="A0A9P4GHG5"/>
<gene>
    <name evidence="2" type="ORF">K460DRAFT_283848</name>
</gene>
<feature type="region of interest" description="Disordered" evidence="1">
    <location>
        <begin position="24"/>
        <end position="231"/>
    </location>
</feature>
<proteinExistence type="predicted"/>
<accession>A0A9P4GHG5</accession>
<feature type="compositionally biased region" description="Basic residues" evidence="1">
    <location>
        <begin position="27"/>
        <end position="39"/>
    </location>
</feature>
<dbReference type="RefSeq" id="XP_040787882.1">
    <property type="nucleotide sequence ID" value="XM_040928688.1"/>
</dbReference>
<feature type="compositionally biased region" description="Basic and acidic residues" evidence="1">
    <location>
        <begin position="146"/>
        <end position="155"/>
    </location>
</feature>
<feature type="region of interest" description="Disordered" evidence="1">
    <location>
        <begin position="789"/>
        <end position="817"/>
    </location>
</feature>
<evidence type="ECO:0000313" key="3">
    <source>
        <dbReference type="Proteomes" id="UP000800039"/>
    </source>
</evidence>
<feature type="region of interest" description="Disordered" evidence="1">
    <location>
        <begin position="321"/>
        <end position="343"/>
    </location>
</feature>
<dbReference type="Proteomes" id="UP000800039">
    <property type="component" value="Unassembled WGS sequence"/>
</dbReference>